<feature type="region of interest" description="Disordered" evidence="2">
    <location>
        <begin position="29"/>
        <end position="55"/>
    </location>
</feature>
<dbReference type="PANTHER" id="PTHR33178">
    <property type="match status" value="1"/>
</dbReference>
<reference evidence="5 6" key="1">
    <citation type="submission" date="2024-02" db="EMBL/GenBank/DDBJ databases">
        <title>Rhodopirellula caenicola NBRC 110016.</title>
        <authorList>
            <person name="Ichikawa N."/>
            <person name="Katano-Makiyama Y."/>
            <person name="Hidaka K."/>
        </authorList>
    </citation>
    <scope>NUCLEOTIDE SEQUENCE [LARGE SCALE GENOMIC DNA]</scope>
    <source>
        <strain evidence="5 6">NBRC 110016</strain>
    </source>
</reference>
<evidence type="ECO:0000256" key="1">
    <source>
        <dbReference type="ARBA" id="ARBA00011738"/>
    </source>
</evidence>
<feature type="signal peptide" evidence="3">
    <location>
        <begin position="1"/>
        <end position="26"/>
    </location>
</feature>
<evidence type="ECO:0000256" key="2">
    <source>
        <dbReference type="SAM" id="MobiDB-lite"/>
    </source>
</evidence>
<evidence type="ECO:0000259" key="4">
    <source>
        <dbReference type="PROSITE" id="PS51502"/>
    </source>
</evidence>
<dbReference type="RefSeq" id="WP_345682608.1">
    <property type="nucleotide sequence ID" value="NZ_BAABRO010000002.1"/>
</dbReference>
<keyword evidence="3" id="KW-0732">Signal</keyword>
<comment type="caution">
    <text evidence="5">The sequence shown here is derived from an EMBL/GenBank/DDBJ whole genome shotgun (WGS) entry which is preliminary data.</text>
</comment>
<dbReference type="EMBL" id="BAABRO010000002">
    <property type="protein sequence ID" value="GAA5505581.1"/>
    <property type="molecule type" value="Genomic_DNA"/>
</dbReference>
<dbReference type="Proteomes" id="UP001416858">
    <property type="component" value="Unassembled WGS sequence"/>
</dbReference>
<dbReference type="PANTHER" id="PTHR33178:SF10">
    <property type="entry name" value="STRESS-RESPONSE A_B BARREL DOMAIN-CONTAINING PROTEIN"/>
    <property type="match status" value="1"/>
</dbReference>
<comment type="subunit">
    <text evidence="1">Homodimer.</text>
</comment>
<dbReference type="PROSITE" id="PS51257">
    <property type="entry name" value="PROKAR_LIPOPROTEIN"/>
    <property type="match status" value="1"/>
</dbReference>
<proteinExistence type="predicted"/>
<feature type="domain" description="Stress-response A/B barrel" evidence="4">
    <location>
        <begin position="174"/>
        <end position="268"/>
    </location>
</feature>
<accession>A0ABP9VLN4</accession>
<evidence type="ECO:0000313" key="6">
    <source>
        <dbReference type="Proteomes" id="UP001416858"/>
    </source>
</evidence>
<dbReference type="Pfam" id="PF07876">
    <property type="entry name" value="Dabb"/>
    <property type="match status" value="2"/>
</dbReference>
<feature type="compositionally biased region" description="Low complexity" evidence="2">
    <location>
        <begin position="29"/>
        <end position="51"/>
    </location>
</feature>
<gene>
    <name evidence="5" type="ORF">Rcae01_01026</name>
</gene>
<dbReference type="InterPro" id="IPR013097">
    <property type="entry name" value="Dabb"/>
</dbReference>
<dbReference type="SUPFAM" id="SSF54909">
    <property type="entry name" value="Dimeric alpha+beta barrel"/>
    <property type="match status" value="2"/>
</dbReference>
<evidence type="ECO:0000256" key="3">
    <source>
        <dbReference type="SAM" id="SignalP"/>
    </source>
</evidence>
<feature type="chain" id="PRO_5046107265" description="Stress-response A/B barrel domain-containing protein" evidence="3">
    <location>
        <begin position="27"/>
        <end position="271"/>
    </location>
</feature>
<feature type="domain" description="Stress-response A/B barrel" evidence="4">
    <location>
        <begin position="60"/>
        <end position="154"/>
    </location>
</feature>
<dbReference type="SMART" id="SM00886">
    <property type="entry name" value="Dabb"/>
    <property type="match status" value="2"/>
</dbReference>
<organism evidence="5 6">
    <name type="scientific">Novipirellula caenicola</name>
    <dbReference type="NCBI Taxonomy" id="1536901"/>
    <lineage>
        <taxon>Bacteria</taxon>
        <taxon>Pseudomonadati</taxon>
        <taxon>Planctomycetota</taxon>
        <taxon>Planctomycetia</taxon>
        <taxon>Pirellulales</taxon>
        <taxon>Pirellulaceae</taxon>
        <taxon>Novipirellula</taxon>
    </lineage>
</organism>
<protein>
    <recommendedName>
        <fullName evidence="4">Stress-response A/B barrel domain-containing protein</fullName>
    </recommendedName>
</protein>
<dbReference type="PROSITE" id="PS51502">
    <property type="entry name" value="S_R_A_B_BARREL"/>
    <property type="match status" value="2"/>
</dbReference>
<dbReference type="InterPro" id="IPR011008">
    <property type="entry name" value="Dimeric_a/b-barrel"/>
</dbReference>
<evidence type="ECO:0000313" key="5">
    <source>
        <dbReference type="EMBL" id="GAA5505581.1"/>
    </source>
</evidence>
<dbReference type="InterPro" id="IPR044662">
    <property type="entry name" value="HS1/DABB1-like"/>
</dbReference>
<dbReference type="Gene3D" id="3.30.70.100">
    <property type="match status" value="2"/>
</dbReference>
<name>A0ABP9VLN4_9BACT</name>
<keyword evidence="6" id="KW-1185">Reference proteome</keyword>
<sequence length="271" mass="30004">MSKSNHFLSLAVLTVSCLAVVAGCTADEAATTTTDPTTSSSADTSESTDASESTKESRVLRHAVFFSFKESSSPEQIDAVAKAFEQLQSKIDSIVDFDWGVNNSPEGLDDGFTHCFLLSFADEAGRAEYLPHPAHKEFGDTLRPHMKDVFVIDYWGVADEDADADRNDGDETELKHAVFFKFKDDASQEDIAKIEQAFAELPNKIDSITDFEWGTNNSPEKHDDGFTHCFMVTFADEAGREAYLPHPDHKAFVEILMPVLDKARVLDFTTK</sequence>